<comment type="caution">
    <text evidence="1">The sequence shown here is derived from an EMBL/GenBank/DDBJ whole genome shotgun (WGS) entry which is preliminary data.</text>
</comment>
<keyword evidence="2" id="KW-1185">Reference proteome</keyword>
<evidence type="ECO:0000313" key="1">
    <source>
        <dbReference type="EMBL" id="MSS84184.1"/>
    </source>
</evidence>
<organism evidence="1 2">
    <name type="scientific">Scrofimicrobium canadense</name>
    <dbReference type="NCBI Taxonomy" id="2652290"/>
    <lineage>
        <taxon>Bacteria</taxon>
        <taxon>Bacillati</taxon>
        <taxon>Actinomycetota</taxon>
        <taxon>Actinomycetes</taxon>
        <taxon>Actinomycetales</taxon>
        <taxon>Actinomycetaceae</taxon>
        <taxon>Scrofimicrobium</taxon>
    </lineage>
</organism>
<sequence length="61" mass="6572">MYVLFEGFVWGVLAEAFSGLVVDFVDDLVGFLFVDRVEPGLFGQVTADVTVEVLVCSALLG</sequence>
<reference evidence="1 2" key="1">
    <citation type="submission" date="2019-08" db="EMBL/GenBank/DDBJ databases">
        <title>In-depth cultivation of the pig gut microbiome towards novel bacterial diversity and tailored functional studies.</title>
        <authorList>
            <person name="Wylensek D."/>
            <person name="Hitch T.C.A."/>
            <person name="Clavel T."/>
        </authorList>
    </citation>
    <scope>NUCLEOTIDE SEQUENCE [LARGE SCALE GENOMIC DNA]</scope>
    <source>
        <strain evidence="1 2">WB03_NA08</strain>
    </source>
</reference>
<protein>
    <submittedName>
        <fullName evidence="1">Uncharacterized protein</fullName>
    </submittedName>
</protein>
<dbReference type="AlphaFoldDB" id="A0A6N7VR16"/>
<dbReference type="EMBL" id="VULO01000005">
    <property type="protein sequence ID" value="MSS84184.1"/>
    <property type="molecule type" value="Genomic_DNA"/>
</dbReference>
<evidence type="ECO:0000313" key="2">
    <source>
        <dbReference type="Proteomes" id="UP000470875"/>
    </source>
</evidence>
<dbReference type="RefSeq" id="WP_154544295.1">
    <property type="nucleotide sequence ID" value="NZ_VULO01000005.1"/>
</dbReference>
<proteinExistence type="predicted"/>
<gene>
    <name evidence="1" type="ORF">FYJ24_05260</name>
</gene>
<accession>A0A6N7VR16</accession>
<name>A0A6N7VR16_9ACTO</name>
<dbReference type="Proteomes" id="UP000470875">
    <property type="component" value="Unassembled WGS sequence"/>
</dbReference>